<comment type="caution">
    <text evidence="2">The sequence shown here is derived from an EMBL/GenBank/DDBJ whole genome shotgun (WGS) entry which is preliminary data.</text>
</comment>
<sequence length="232" mass="26565">MHGKIMARQRNTKLPTKYELARKNNSPPPPSTSPVTQQAAQDLLRKMEIDEQHGRATGRAQDTLGRMRRRSASPDDHDTSGVATPRPRQHYDMLDDLAAYRRADEQYNVPMPADPVAFNEPARVDQLSSPPPHIPAAATDDEGQDQDTFYEIDKRQRELLYLYDMAREYFERNPKQHRTFAPGFQQWCSDCNNNHSELAHIGLSPAYSRVIEELDVTADECFDRVAAYGYLF</sequence>
<evidence type="ECO:0000313" key="3">
    <source>
        <dbReference type="Proteomes" id="UP000717328"/>
    </source>
</evidence>
<reference evidence="2" key="2">
    <citation type="submission" date="2021-10" db="EMBL/GenBank/DDBJ databases">
        <title>Phylogenomics reveals ancestral predisposition of the termite-cultivated fungus Termitomyces towards a domesticated lifestyle.</title>
        <authorList>
            <person name="Auxier B."/>
            <person name="Grum-Grzhimaylo A."/>
            <person name="Cardenas M.E."/>
            <person name="Lodge J.D."/>
            <person name="Laessoe T."/>
            <person name="Pedersen O."/>
            <person name="Smith M.E."/>
            <person name="Kuyper T.W."/>
            <person name="Franco-Molano E.A."/>
            <person name="Baroni T.J."/>
            <person name="Aanen D.K."/>
        </authorList>
    </citation>
    <scope>NUCLEOTIDE SEQUENCE</scope>
    <source>
        <strain evidence="2">D49</strain>
    </source>
</reference>
<dbReference type="AlphaFoldDB" id="A0A9P7G157"/>
<name>A0A9P7G157_9AGAR</name>
<keyword evidence="3" id="KW-1185">Reference proteome</keyword>
<dbReference type="EMBL" id="JABCKI010005741">
    <property type="protein sequence ID" value="KAG5638857.1"/>
    <property type="molecule type" value="Genomic_DNA"/>
</dbReference>
<gene>
    <name evidence="2" type="ORF">H0H81_009408</name>
</gene>
<evidence type="ECO:0000256" key="1">
    <source>
        <dbReference type="SAM" id="MobiDB-lite"/>
    </source>
</evidence>
<feature type="compositionally biased region" description="Basic and acidic residues" evidence="1">
    <location>
        <begin position="43"/>
        <end position="54"/>
    </location>
</feature>
<accession>A0A9P7G157</accession>
<organism evidence="2 3">
    <name type="scientific">Sphagnurus paluster</name>
    <dbReference type="NCBI Taxonomy" id="117069"/>
    <lineage>
        <taxon>Eukaryota</taxon>
        <taxon>Fungi</taxon>
        <taxon>Dikarya</taxon>
        <taxon>Basidiomycota</taxon>
        <taxon>Agaricomycotina</taxon>
        <taxon>Agaricomycetes</taxon>
        <taxon>Agaricomycetidae</taxon>
        <taxon>Agaricales</taxon>
        <taxon>Tricholomatineae</taxon>
        <taxon>Lyophyllaceae</taxon>
        <taxon>Sphagnurus</taxon>
    </lineage>
</organism>
<feature type="compositionally biased region" description="Basic residues" evidence="1">
    <location>
        <begin position="1"/>
        <end position="11"/>
    </location>
</feature>
<evidence type="ECO:0000313" key="2">
    <source>
        <dbReference type="EMBL" id="KAG5638857.1"/>
    </source>
</evidence>
<feature type="region of interest" description="Disordered" evidence="1">
    <location>
        <begin position="1"/>
        <end position="88"/>
    </location>
</feature>
<protein>
    <submittedName>
        <fullName evidence="2">Uncharacterized protein</fullName>
    </submittedName>
</protein>
<proteinExistence type="predicted"/>
<dbReference type="Proteomes" id="UP000717328">
    <property type="component" value="Unassembled WGS sequence"/>
</dbReference>
<reference evidence="2" key="1">
    <citation type="submission" date="2021-02" db="EMBL/GenBank/DDBJ databases">
        <authorList>
            <person name="Nieuwenhuis M."/>
            <person name="Van De Peppel L.J.J."/>
        </authorList>
    </citation>
    <scope>NUCLEOTIDE SEQUENCE</scope>
    <source>
        <strain evidence="2">D49</strain>
    </source>
</reference>